<name>K1WIP8_MARBU</name>
<feature type="compositionally biased region" description="Polar residues" evidence="1">
    <location>
        <begin position="59"/>
        <end position="76"/>
    </location>
</feature>
<sequence>MSGRSAYVRKEKTRTKEASTPASEGEKQLPDKLLGVGDSQSSLPSGRQLPQHMPEVPFRSQNNEISTTQTNGSNGSDDLAYARVRKPHIPIIDISGIEKSSFRTAMDRKSEEARKGLSSLFRKKNKKGDDTVNRGSEPDYRPFTAGATARADSDELDSAASAASSVMPRKARSQHLYDAGSTPSFTGEPPPVPPRGPQLSRWMGHGRPVKPWNKLRKDPELWDPNGDTLIFFGHEGQSQKGPPSFRLSSSVLEQTESRFLVSLLREGSIDDGNNFGMPPSPNSSPGMRQSLVIQEERPRHPTPPMSEGSICGPGGVPDGQISYEIFFPIPRDATIIEILRHQVTTRNVFALLYQASLAGLNLYQALNDLHQRLELYMPDEMDAAGMLIDYVVSKGLDDVRNDPATAAALLAWSERSHVRWEEGWREAYVHSCGMYYRLENSPDFHNISPITRALLERASLDVHERVQSCEARFADFDFGDMWPVMSSHPPPARAAFVRLRKFFHQHYTAAYTQWPPAQREGFEQWLTRDLVQELQKDFGALYDYLVNREVVWDCVEERSGRKWNIVHPANRGFDADSPDLPFTDILVAFDNRNKFPHIPHPYPLVPESIPIRSDVKENFYRASKKSNKPAEDKMAERKAALAYTESTNIYLLGSDFVHNDLVEAFVRFEKNDCAGVIDPYAARRGRWILIYGILQTLASISVDTPNLRYTSDVSYHLNPRLRGTPPWKGANQNMVEASHVGSHCWTVRDSWQPEVAAAGVKRVTLGTTSKRSSALSITSSDAGSLMRTASGSVSRRSSVGRRSNGRRENNDTSYSGYAPDEWPILEESSRERDRSRIRPNMEYAHRSAVGRKRHSIFPNPPSYTSEDRVEYTMRTREQKEPFPLPQTDPNYLIRDFDDDSLGGEL</sequence>
<dbReference type="STRING" id="1072389.K1WIP8"/>
<feature type="compositionally biased region" description="Basic and acidic residues" evidence="1">
    <location>
        <begin position="865"/>
        <end position="880"/>
    </location>
</feature>
<dbReference type="Proteomes" id="UP000006753">
    <property type="component" value="Unassembled WGS sequence"/>
</dbReference>
<dbReference type="AlphaFoldDB" id="K1WIP8"/>
<feature type="compositionally biased region" description="Low complexity" evidence="1">
    <location>
        <begin position="790"/>
        <end position="802"/>
    </location>
</feature>
<accession>K1WIP8</accession>
<feature type="compositionally biased region" description="Polar residues" evidence="1">
    <location>
        <begin position="769"/>
        <end position="782"/>
    </location>
</feature>
<dbReference type="PANTHER" id="PTHR39601">
    <property type="entry name" value="CHORIOGENIN HMINOR"/>
    <property type="match status" value="1"/>
</dbReference>
<evidence type="ECO:0000256" key="1">
    <source>
        <dbReference type="SAM" id="MobiDB-lite"/>
    </source>
</evidence>
<gene>
    <name evidence="3" type="ORF">MBM_09250</name>
</gene>
<dbReference type="Pfam" id="PF26013">
    <property type="entry name" value="DUF8004"/>
    <property type="match status" value="1"/>
</dbReference>
<reference evidence="3 4" key="1">
    <citation type="journal article" date="2012" name="BMC Genomics">
        <title>Sequencing the genome of Marssonina brunnea reveals fungus-poplar co-evolution.</title>
        <authorList>
            <person name="Zhu S."/>
            <person name="Cao Y.-Z."/>
            <person name="Jiang C."/>
            <person name="Tan B.-Y."/>
            <person name="Wang Z."/>
            <person name="Feng S."/>
            <person name="Zhang L."/>
            <person name="Su X.-H."/>
            <person name="Brejova B."/>
            <person name="Vinar T."/>
            <person name="Xu M."/>
            <person name="Wang M.-X."/>
            <person name="Zhang S.-G."/>
            <person name="Huang M.-R."/>
            <person name="Wu R."/>
            <person name="Zhou Y."/>
        </authorList>
    </citation>
    <scope>NUCLEOTIDE SEQUENCE [LARGE SCALE GENOMIC DNA]</scope>
    <source>
        <strain evidence="3 4">MB_m1</strain>
    </source>
</reference>
<dbReference type="EMBL" id="JH921455">
    <property type="protein sequence ID" value="EKD12681.1"/>
    <property type="molecule type" value="Genomic_DNA"/>
</dbReference>
<keyword evidence="4" id="KW-1185">Reference proteome</keyword>
<feature type="compositionally biased region" description="Basic and acidic residues" evidence="1">
    <location>
        <begin position="127"/>
        <end position="140"/>
    </location>
</feature>
<dbReference type="OrthoDB" id="5302380at2759"/>
<feature type="domain" description="DUF8004" evidence="2">
    <location>
        <begin position="386"/>
        <end position="478"/>
    </location>
</feature>
<evidence type="ECO:0000313" key="3">
    <source>
        <dbReference type="EMBL" id="EKD12681.1"/>
    </source>
</evidence>
<dbReference type="OMA" id="IKRWIGA"/>
<dbReference type="InterPro" id="IPR058317">
    <property type="entry name" value="DUF8004"/>
</dbReference>
<dbReference type="GeneID" id="18765185"/>
<feature type="region of interest" description="Disordered" evidence="1">
    <location>
        <begin position="1"/>
        <end position="81"/>
    </location>
</feature>
<dbReference type="RefSeq" id="XP_007297139.1">
    <property type="nucleotide sequence ID" value="XM_007297077.1"/>
</dbReference>
<feature type="region of interest" description="Disordered" evidence="1">
    <location>
        <begin position="102"/>
        <end position="205"/>
    </location>
</feature>
<dbReference type="HOGENOM" id="CLU_007785_0_0_1"/>
<dbReference type="eggNOG" id="ENOG502RYFW">
    <property type="taxonomic scope" value="Eukaryota"/>
</dbReference>
<feature type="compositionally biased region" description="Acidic residues" evidence="1">
    <location>
        <begin position="896"/>
        <end position="905"/>
    </location>
</feature>
<evidence type="ECO:0000313" key="4">
    <source>
        <dbReference type="Proteomes" id="UP000006753"/>
    </source>
</evidence>
<organism evidence="3 4">
    <name type="scientific">Marssonina brunnea f. sp. multigermtubi (strain MB_m1)</name>
    <name type="common">Marssonina leaf spot fungus</name>
    <dbReference type="NCBI Taxonomy" id="1072389"/>
    <lineage>
        <taxon>Eukaryota</taxon>
        <taxon>Fungi</taxon>
        <taxon>Dikarya</taxon>
        <taxon>Ascomycota</taxon>
        <taxon>Pezizomycotina</taxon>
        <taxon>Leotiomycetes</taxon>
        <taxon>Helotiales</taxon>
        <taxon>Drepanopezizaceae</taxon>
        <taxon>Drepanopeziza</taxon>
    </lineage>
</organism>
<dbReference type="PANTHER" id="PTHR39601:SF2">
    <property type="entry name" value="CHORIOGENIN HMINOR"/>
    <property type="match status" value="1"/>
</dbReference>
<feature type="compositionally biased region" description="Basic and acidic residues" evidence="1">
    <location>
        <begin position="8"/>
        <end position="17"/>
    </location>
</feature>
<feature type="compositionally biased region" description="Basic and acidic residues" evidence="1">
    <location>
        <begin position="105"/>
        <end position="115"/>
    </location>
</feature>
<dbReference type="KEGG" id="mbe:MBM_09250"/>
<dbReference type="InParanoid" id="K1WIP8"/>
<feature type="compositionally biased region" description="Basic and acidic residues" evidence="1">
    <location>
        <begin position="827"/>
        <end position="836"/>
    </location>
</feature>
<feature type="region of interest" description="Disordered" evidence="1">
    <location>
        <begin position="769"/>
        <end position="905"/>
    </location>
</feature>
<protein>
    <recommendedName>
        <fullName evidence="2">DUF8004 domain-containing protein</fullName>
    </recommendedName>
</protein>
<evidence type="ECO:0000259" key="2">
    <source>
        <dbReference type="Pfam" id="PF26013"/>
    </source>
</evidence>
<proteinExistence type="predicted"/>